<comment type="caution">
    <text evidence="3">The sequence shown here is derived from an EMBL/GenBank/DDBJ whole genome shotgun (WGS) entry which is preliminary data.</text>
</comment>
<sequence length="103" mass="9907">MRTRPALLLIALLLGLAGSPAPASAQGCLSPGETREAVASGRVVAAVSAVRAAEGAVPGAQVTQVDLCPGGGGLVYRIAALGGDGRFVTVIVDAGSGGVVSVN</sequence>
<feature type="domain" description="PepSY" evidence="2">
    <location>
        <begin position="49"/>
        <end position="101"/>
    </location>
</feature>
<proteinExistence type="predicted"/>
<feature type="chain" id="PRO_5037056847" description="PepSY domain-containing protein" evidence="1">
    <location>
        <begin position="26"/>
        <end position="103"/>
    </location>
</feature>
<keyword evidence="4" id="KW-1185">Reference proteome</keyword>
<accession>A0A917QA81</accession>
<dbReference type="PROSITE" id="PS51257">
    <property type="entry name" value="PROKAR_LIPOPROTEIN"/>
    <property type="match status" value="1"/>
</dbReference>
<evidence type="ECO:0000313" key="3">
    <source>
        <dbReference type="EMBL" id="GGK39145.1"/>
    </source>
</evidence>
<dbReference type="InterPro" id="IPR025711">
    <property type="entry name" value="PepSY"/>
</dbReference>
<dbReference type="Pfam" id="PF03413">
    <property type="entry name" value="PepSY"/>
    <property type="match status" value="1"/>
</dbReference>
<dbReference type="EMBL" id="BMMF01000008">
    <property type="protein sequence ID" value="GGK39145.1"/>
    <property type="molecule type" value="Genomic_DNA"/>
</dbReference>
<keyword evidence="1" id="KW-0732">Signal</keyword>
<dbReference type="RefSeq" id="WP_188913835.1">
    <property type="nucleotide sequence ID" value="NZ_BMMF01000008.1"/>
</dbReference>
<feature type="signal peptide" evidence="1">
    <location>
        <begin position="1"/>
        <end position="25"/>
    </location>
</feature>
<protein>
    <recommendedName>
        <fullName evidence="2">PepSY domain-containing protein</fullName>
    </recommendedName>
</protein>
<dbReference type="AlphaFoldDB" id="A0A917QA81"/>
<name>A0A917QA81_9HYPH</name>
<evidence type="ECO:0000313" key="4">
    <source>
        <dbReference type="Proteomes" id="UP000600449"/>
    </source>
</evidence>
<organism evidence="3 4">
    <name type="scientific">Salinarimonas ramus</name>
    <dbReference type="NCBI Taxonomy" id="690164"/>
    <lineage>
        <taxon>Bacteria</taxon>
        <taxon>Pseudomonadati</taxon>
        <taxon>Pseudomonadota</taxon>
        <taxon>Alphaproteobacteria</taxon>
        <taxon>Hyphomicrobiales</taxon>
        <taxon>Salinarimonadaceae</taxon>
        <taxon>Salinarimonas</taxon>
    </lineage>
</organism>
<dbReference type="Proteomes" id="UP000600449">
    <property type="component" value="Unassembled WGS sequence"/>
</dbReference>
<evidence type="ECO:0000256" key="1">
    <source>
        <dbReference type="SAM" id="SignalP"/>
    </source>
</evidence>
<reference evidence="3 4" key="1">
    <citation type="journal article" date="2014" name="Int. J. Syst. Evol. Microbiol.">
        <title>Complete genome sequence of Corynebacterium casei LMG S-19264T (=DSM 44701T), isolated from a smear-ripened cheese.</title>
        <authorList>
            <consortium name="US DOE Joint Genome Institute (JGI-PGF)"/>
            <person name="Walter F."/>
            <person name="Albersmeier A."/>
            <person name="Kalinowski J."/>
            <person name="Ruckert C."/>
        </authorList>
    </citation>
    <scope>NUCLEOTIDE SEQUENCE [LARGE SCALE GENOMIC DNA]</scope>
    <source>
        <strain evidence="3 4">CGMCC 1.9161</strain>
    </source>
</reference>
<evidence type="ECO:0000259" key="2">
    <source>
        <dbReference type="Pfam" id="PF03413"/>
    </source>
</evidence>
<gene>
    <name evidence="3" type="ORF">GCM10011322_27780</name>
</gene>